<keyword evidence="3" id="KW-1185">Reference proteome</keyword>
<dbReference type="EMBL" id="CP034235">
    <property type="protein sequence ID" value="QGQ98456.1"/>
    <property type="molecule type" value="Genomic_DNA"/>
</dbReference>
<evidence type="ECO:0000313" key="2">
    <source>
        <dbReference type="EMBL" id="QGQ98456.1"/>
    </source>
</evidence>
<dbReference type="OrthoDB" id="9810303at2"/>
<dbReference type="CDD" id="cd04179">
    <property type="entry name" value="DPM_DPG-synthase_like"/>
    <property type="match status" value="1"/>
</dbReference>
<accession>A0A6B8RT14</accession>
<dbReference type="Gene3D" id="3.90.550.10">
    <property type="entry name" value="Spore Coat Polysaccharide Biosynthesis Protein SpsA, Chain A"/>
    <property type="match status" value="1"/>
</dbReference>
<dbReference type="GO" id="GO:0016740">
    <property type="term" value="F:transferase activity"/>
    <property type="evidence" value="ECO:0007669"/>
    <property type="project" value="UniProtKB-KW"/>
</dbReference>
<dbReference type="RefSeq" id="WP_155703563.1">
    <property type="nucleotide sequence ID" value="NZ_CP034235.1"/>
</dbReference>
<dbReference type="InterPro" id="IPR029044">
    <property type="entry name" value="Nucleotide-diphossugar_trans"/>
</dbReference>
<proteinExistence type="predicted"/>
<dbReference type="SUPFAM" id="SSF53448">
    <property type="entry name" value="Nucleotide-diphospho-sugar transferases"/>
    <property type="match status" value="1"/>
</dbReference>
<dbReference type="AlphaFoldDB" id="A0A6B8RT14"/>
<name>A0A6B8RT14_9BACL</name>
<feature type="domain" description="Glycosyltransferase 2-like" evidence="1">
    <location>
        <begin position="9"/>
        <end position="166"/>
    </location>
</feature>
<dbReference type="PANTHER" id="PTHR48090">
    <property type="entry name" value="UNDECAPRENYL-PHOSPHATE 4-DEOXY-4-FORMAMIDO-L-ARABINOSE TRANSFERASE-RELATED"/>
    <property type="match status" value="1"/>
</dbReference>
<dbReference type="KEGG" id="ppsc:EHS13_28030"/>
<keyword evidence="2" id="KW-0808">Transferase</keyword>
<sequence>MQKLAKILVIVPAYNEQDNLPDLVYKLRQVEPKLDILVINDRSQDQTAQICKELNVNTIHLPCNLGIGGAVQTGYKYAHLHGYDYAVQVDGDGQHDPTYISNILQPLFNNQADLVIGSRYINKEGFQSTAMRRMGIKYFSLLINLLIHQKVTDPTSGFRACNAKVIELFSRFYPADYPEPESIVFIKRNGYRISEIPVIMQERLGGVSSIKSFRTLYYMIKVSIAILIDKMRRHTEVNQ</sequence>
<dbReference type="InterPro" id="IPR050256">
    <property type="entry name" value="Glycosyltransferase_2"/>
</dbReference>
<evidence type="ECO:0000313" key="3">
    <source>
        <dbReference type="Proteomes" id="UP000426246"/>
    </source>
</evidence>
<evidence type="ECO:0000259" key="1">
    <source>
        <dbReference type="Pfam" id="PF00535"/>
    </source>
</evidence>
<dbReference type="PANTHER" id="PTHR48090:SF7">
    <property type="entry name" value="RFBJ PROTEIN"/>
    <property type="match status" value="1"/>
</dbReference>
<reference evidence="3" key="1">
    <citation type="submission" date="2018-11" db="EMBL/GenBank/DDBJ databases">
        <title>Complete genome sequence of Paenibacillus sp. ML311-T8.</title>
        <authorList>
            <person name="Nam Y.-D."/>
            <person name="Kang J."/>
            <person name="Chung W.-H."/>
            <person name="Park Y.S."/>
        </authorList>
    </citation>
    <scope>NUCLEOTIDE SEQUENCE [LARGE SCALE GENOMIC DNA]</scope>
    <source>
        <strain evidence="3">ML311-T8</strain>
    </source>
</reference>
<dbReference type="InterPro" id="IPR001173">
    <property type="entry name" value="Glyco_trans_2-like"/>
</dbReference>
<dbReference type="Proteomes" id="UP000426246">
    <property type="component" value="Chromosome"/>
</dbReference>
<gene>
    <name evidence="2" type="ORF">EHS13_28030</name>
</gene>
<dbReference type="Pfam" id="PF00535">
    <property type="entry name" value="Glycos_transf_2"/>
    <property type="match status" value="1"/>
</dbReference>
<protein>
    <submittedName>
        <fullName evidence="2">Glycosyltransferase family 2 protein</fullName>
    </submittedName>
</protein>
<organism evidence="2 3">
    <name type="scientific">Paenibacillus psychroresistens</name>
    <dbReference type="NCBI Taxonomy" id="1778678"/>
    <lineage>
        <taxon>Bacteria</taxon>
        <taxon>Bacillati</taxon>
        <taxon>Bacillota</taxon>
        <taxon>Bacilli</taxon>
        <taxon>Bacillales</taxon>
        <taxon>Paenibacillaceae</taxon>
        <taxon>Paenibacillus</taxon>
    </lineage>
</organism>